<proteinExistence type="predicted"/>
<dbReference type="AlphaFoldDB" id="A0A0A9BPB0"/>
<protein>
    <submittedName>
        <fullName evidence="1">Uncharacterized protein</fullName>
    </submittedName>
</protein>
<name>A0A0A9BPB0_ARUDO</name>
<accession>A0A0A9BPB0</accession>
<reference evidence="1" key="2">
    <citation type="journal article" date="2015" name="Data Brief">
        <title>Shoot transcriptome of the giant reed, Arundo donax.</title>
        <authorList>
            <person name="Barrero R.A."/>
            <person name="Guerrero F.D."/>
            <person name="Moolhuijzen P."/>
            <person name="Goolsby J.A."/>
            <person name="Tidwell J."/>
            <person name="Bellgard S.E."/>
            <person name="Bellgard M.I."/>
        </authorList>
    </citation>
    <scope>NUCLEOTIDE SEQUENCE</scope>
    <source>
        <tissue evidence="1">Shoot tissue taken approximately 20 cm above the soil surface</tissue>
    </source>
</reference>
<dbReference type="EMBL" id="GBRH01233882">
    <property type="protein sequence ID" value="JAD64013.1"/>
    <property type="molecule type" value="Transcribed_RNA"/>
</dbReference>
<evidence type="ECO:0000313" key="1">
    <source>
        <dbReference type="EMBL" id="JAD64013.1"/>
    </source>
</evidence>
<reference evidence="1" key="1">
    <citation type="submission" date="2014-09" db="EMBL/GenBank/DDBJ databases">
        <authorList>
            <person name="Magalhaes I.L.F."/>
            <person name="Oliveira U."/>
            <person name="Santos F.R."/>
            <person name="Vidigal T.H.D.A."/>
            <person name="Brescovit A.D."/>
            <person name="Santos A.J."/>
        </authorList>
    </citation>
    <scope>NUCLEOTIDE SEQUENCE</scope>
    <source>
        <tissue evidence="1">Shoot tissue taken approximately 20 cm above the soil surface</tissue>
    </source>
</reference>
<sequence>MATQERIGFGMMTYVIEFG</sequence>
<organism evidence="1">
    <name type="scientific">Arundo donax</name>
    <name type="common">Giant reed</name>
    <name type="synonym">Donax arundinaceus</name>
    <dbReference type="NCBI Taxonomy" id="35708"/>
    <lineage>
        <taxon>Eukaryota</taxon>
        <taxon>Viridiplantae</taxon>
        <taxon>Streptophyta</taxon>
        <taxon>Embryophyta</taxon>
        <taxon>Tracheophyta</taxon>
        <taxon>Spermatophyta</taxon>
        <taxon>Magnoliopsida</taxon>
        <taxon>Liliopsida</taxon>
        <taxon>Poales</taxon>
        <taxon>Poaceae</taxon>
        <taxon>PACMAD clade</taxon>
        <taxon>Arundinoideae</taxon>
        <taxon>Arundineae</taxon>
        <taxon>Arundo</taxon>
    </lineage>
</organism>